<comment type="caution">
    <text evidence="2">The sequence shown here is derived from an EMBL/GenBank/DDBJ whole genome shotgun (WGS) entry which is preliminary data.</text>
</comment>
<protein>
    <recommendedName>
        <fullName evidence="4">Eukaryotic initiation factor 4A</fullName>
    </recommendedName>
</protein>
<keyword evidence="3" id="KW-1185">Reference proteome</keyword>
<evidence type="ECO:0000256" key="1">
    <source>
        <dbReference type="SAM" id="MobiDB-lite"/>
    </source>
</evidence>
<dbReference type="AlphaFoldDB" id="A0AAW1HQC6"/>
<proteinExistence type="predicted"/>
<evidence type="ECO:0000313" key="3">
    <source>
        <dbReference type="Proteomes" id="UP001443914"/>
    </source>
</evidence>
<organism evidence="2 3">
    <name type="scientific">Saponaria officinalis</name>
    <name type="common">Common soapwort</name>
    <name type="synonym">Lychnis saponaria</name>
    <dbReference type="NCBI Taxonomy" id="3572"/>
    <lineage>
        <taxon>Eukaryota</taxon>
        <taxon>Viridiplantae</taxon>
        <taxon>Streptophyta</taxon>
        <taxon>Embryophyta</taxon>
        <taxon>Tracheophyta</taxon>
        <taxon>Spermatophyta</taxon>
        <taxon>Magnoliopsida</taxon>
        <taxon>eudicotyledons</taxon>
        <taxon>Gunneridae</taxon>
        <taxon>Pentapetalae</taxon>
        <taxon>Caryophyllales</taxon>
        <taxon>Caryophyllaceae</taxon>
        <taxon>Caryophylleae</taxon>
        <taxon>Saponaria</taxon>
    </lineage>
</organism>
<name>A0AAW1HQC6_SAPOF</name>
<reference evidence="2" key="1">
    <citation type="submission" date="2024-03" db="EMBL/GenBank/DDBJ databases">
        <title>WGS assembly of Saponaria officinalis var. Norfolk2.</title>
        <authorList>
            <person name="Jenkins J."/>
            <person name="Shu S."/>
            <person name="Grimwood J."/>
            <person name="Barry K."/>
            <person name="Goodstein D."/>
            <person name="Schmutz J."/>
            <person name="Leebens-Mack J."/>
            <person name="Osbourn A."/>
        </authorList>
    </citation>
    <scope>NUCLEOTIDE SEQUENCE [LARGE SCALE GENOMIC DNA]</scope>
    <source>
        <strain evidence="2">JIC</strain>
    </source>
</reference>
<dbReference type="EMBL" id="JBDFQZ010000011">
    <property type="protein sequence ID" value="KAK9678548.1"/>
    <property type="molecule type" value="Genomic_DNA"/>
</dbReference>
<feature type="compositionally biased region" description="Polar residues" evidence="1">
    <location>
        <begin position="11"/>
        <end position="21"/>
    </location>
</feature>
<accession>A0AAW1HQC6</accession>
<dbReference type="Gene3D" id="3.40.50.300">
    <property type="entry name" value="P-loop containing nucleotide triphosphate hydrolases"/>
    <property type="match status" value="1"/>
</dbReference>
<dbReference type="InterPro" id="IPR027417">
    <property type="entry name" value="P-loop_NTPase"/>
</dbReference>
<sequence length="213" mass="23290">MAVDGGVEAASSPSRHPPNTLSQPRHFYLAVDRLPFKMETLVDLLGVVGRRSGLPIVVCCTSRDELDAVCSTVSILPYISLSSLYSDLAETERALVLERFRQAALKWHQNSFLSGDELFESGEEEIKSPLVVVTDVCLPLIASGESPLPARVLINYELPTKKEIYMRRMAACLTSDGIVINMVVGGEVVTLKSIEESSNLIVAEMPIQVSEIL</sequence>
<evidence type="ECO:0008006" key="4">
    <source>
        <dbReference type="Google" id="ProtNLM"/>
    </source>
</evidence>
<evidence type="ECO:0000313" key="2">
    <source>
        <dbReference type="EMBL" id="KAK9678548.1"/>
    </source>
</evidence>
<gene>
    <name evidence="2" type="ORF">RND81_11G218600</name>
</gene>
<dbReference type="Proteomes" id="UP001443914">
    <property type="component" value="Unassembled WGS sequence"/>
</dbReference>
<feature type="region of interest" description="Disordered" evidence="1">
    <location>
        <begin position="1"/>
        <end position="21"/>
    </location>
</feature>